<protein>
    <recommendedName>
        <fullName evidence="3">Carboxy-S-adenosyl-L-methionine synthase</fullName>
        <shortName evidence="3">Cx-SAM synthase</shortName>
        <ecNumber evidence="3">2.1.3.-</ecNumber>
    </recommendedName>
</protein>
<dbReference type="GO" id="GO:0016743">
    <property type="term" value="F:carboxyl- or carbamoyltransferase activity"/>
    <property type="evidence" value="ECO:0007669"/>
    <property type="project" value="UniProtKB-UniRule"/>
</dbReference>
<dbReference type="GO" id="GO:0032259">
    <property type="term" value="P:methylation"/>
    <property type="evidence" value="ECO:0007669"/>
    <property type="project" value="UniProtKB-KW"/>
</dbReference>
<dbReference type="NCBIfam" id="TIGR00740">
    <property type="entry name" value="carboxy-S-adenosyl-L-methionine synthase CmoA"/>
    <property type="match status" value="1"/>
</dbReference>
<feature type="domain" description="Methyltransferase" evidence="5">
    <location>
        <begin position="75"/>
        <end position="171"/>
    </location>
</feature>
<evidence type="ECO:0000313" key="6">
    <source>
        <dbReference type="EMBL" id="MBB6523565.1"/>
    </source>
</evidence>
<evidence type="ECO:0000256" key="1">
    <source>
        <dbReference type="ARBA" id="ARBA00022679"/>
    </source>
</evidence>
<comment type="caution">
    <text evidence="6">The sequence shown here is derived from an EMBL/GenBank/DDBJ whole genome shotgun (WGS) entry which is preliminary data.</text>
</comment>
<dbReference type="EC" id="2.1.3.-" evidence="3"/>
<dbReference type="PIRSF" id="PIRSF006325">
    <property type="entry name" value="MeTrfase_bac"/>
    <property type="match status" value="1"/>
</dbReference>
<dbReference type="InterPro" id="IPR041698">
    <property type="entry name" value="Methyltransf_25"/>
</dbReference>
<comment type="subunit">
    <text evidence="3">Homodimer.</text>
</comment>
<accession>A0A7X0JWK0</accession>
<dbReference type="AlphaFoldDB" id="A0A7X0JWK0"/>
<dbReference type="HAMAP" id="MF_01589">
    <property type="entry name" value="Cx_SAM_synthase"/>
    <property type="match status" value="1"/>
</dbReference>
<keyword evidence="6" id="KW-0489">Methyltransferase</keyword>
<name>A0A7X0JWK0_9GAMM</name>
<dbReference type="CDD" id="cd02440">
    <property type="entry name" value="AdoMet_MTases"/>
    <property type="match status" value="1"/>
</dbReference>
<gene>
    <name evidence="3" type="primary">cmoA</name>
    <name evidence="6" type="ORF">HNR48_003879</name>
</gene>
<keyword evidence="7" id="KW-1185">Reference proteome</keyword>
<comment type="function">
    <text evidence="3">Catalyzes the conversion of S-adenosyl-L-methionine (SAM) to carboxy-S-adenosyl-L-methionine (Cx-SAM).</text>
</comment>
<dbReference type="GO" id="GO:0008168">
    <property type="term" value="F:methyltransferase activity"/>
    <property type="evidence" value="ECO:0007669"/>
    <property type="project" value="UniProtKB-KW"/>
</dbReference>
<evidence type="ECO:0000259" key="5">
    <source>
        <dbReference type="Pfam" id="PF13649"/>
    </source>
</evidence>
<feature type="binding site" evidence="3 4">
    <location>
        <position position="145"/>
    </location>
    <ligand>
        <name>S-adenosyl-L-methionine</name>
        <dbReference type="ChEBI" id="CHEBI:59789"/>
    </ligand>
</feature>
<dbReference type="EMBL" id="JACHHT010000004">
    <property type="protein sequence ID" value="MBB6523565.1"/>
    <property type="molecule type" value="Genomic_DNA"/>
</dbReference>
<feature type="binding site" evidence="3 4">
    <location>
        <begin position="77"/>
        <end position="79"/>
    </location>
    <ligand>
        <name>S-adenosyl-L-methionine</name>
        <dbReference type="ChEBI" id="CHEBI:59789"/>
    </ligand>
</feature>
<feature type="binding site" evidence="3 4">
    <location>
        <begin position="102"/>
        <end position="103"/>
    </location>
    <ligand>
        <name>S-adenosyl-L-methionine</name>
        <dbReference type="ChEBI" id="CHEBI:59789"/>
    </ligand>
</feature>
<dbReference type="NCBIfam" id="NF011995">
    <property type="entry name" value="PRK15451.1"/>
    <property type="match status" value="1"/>
</dbReference>
<evidence type="ECO:0000313" key="7">
    <source>
        <dbReference type="Proteomes" id="UP000528457"/>
    </source>
</evidence>
<feature type="binding site" evidence="3 4">
    <location>
        <position position="52"/>
    </location>
    <ligand>
        <name>S-adenosyl-L-methionine</name>
        <dbReference type="ChEBI" id="CHEBI:59789"/>
    </ligand>
</feature>
<evidence type="ECO:0000256" key="4">
    <source>
        <dbReference type="PIRSR" id="PIRSR006325-1"/>
    </source>
</evidence>
<organism evidence="6 7">
    <name type="scientific">Pseudoteredinibacter isoporae</name>
    <dbReference type="NCBI Taxonomy" id="570281"/>
    <lineage>
        <taxon>Bacteria</taxon>
        <taxon>Pseudomonadati</taxon>
        <taxon>Pseudomonadota</taxon>
        <taxon>Gammaproteobacteria</taxon>
        <taxon>Cellvibrionales</taxon>
        <taxon>Cellvibrionaceae</taxon>
        <taxon>Pseudoteredinibacter</taxon>
    </lineage>
</organism>
<sequence length="255" mass="28315">MSDHPKSPQPDPARGHTDEIFAEPLANIAGFQFDQKVVDVFPDMIKRSVPGYTTTISMIGDLAQRYAQSNSYCYDLGCSLGAATLAMRHHIRAADCEIIAIDNSEAMIERCRQVMAADSGELPVDLRCQDLQACTIENASVVVLNFTLQFIPREERSALIARIYEGLLPGGVLILSEKVQFENPAHQALMVELHHNFKRANGYSDLEIAQKRSAIENVLIPETLDEHKSRLSEAGFSSADVWFQCFNFASLIAIK</sequence>
<comment type="similarity">
    <text evidence="3">Belongs to the class I-like SAM-binding methyltransferase superfamily. Cx-SAM synthase family.</text>
</comment>
<dbReference type="InParanoid" id="A0A7X0JWK0"/>
<feature type="binding site" evidence="3">
    <location>
        <position position="212"/>
    </location>
    <ligand>
        <name>S-adenosyl-L-methionine</name>
        <dbReference type="ChEBI" id="CHEBI:59789"/>
    </ligand>
</feature>
<dbReference type="SUPFAM" id="SSF53335">
    <property type="entry name" value="S-adenosyl-L-methionine-dependent methyltransferases"/>
    <property type="match status" value="1"/>
</dbReference>
<dbReference type="Pfam" id="PF13649">
    <property type="entry name" value="Methyltransf_25"/>
    <property type="match status" value="1"/>
</dbReference>
<keyword evidence="2 3" id="KW-0949">S-adenosyl-L-methionine</keyword>
<reference evidence="6 7" key="1">
    <citation type="submission" date="2020-08" db="EMBL/GenBank/DDBJ databases">
        <title>Genomic Encyclopedia of Type Strains, Phase IV (KMG-IV): sequencing the most valuable type-strain genomes for metagenomic binning, comparative biology and taxonomic classification.</title>
        <authorList>
            <person name="Goeker M."/>
        </authorList>
    </citation>
    <scope>NUCLEOTIDE SEQUENCE [LARGE SCALE GENOMIC DNA]</scope>
    <source>
        <strain evidence="6 7">DSM 22368</strain>
    </source>
</reference>
<dbReference type="Gene3D" id="3.40.50.150">
    <property type="entry name" value="Vaccinia Virus protein VP39"/>
    <property type="match status" value="1"/>
</dbReference>
<keyword evidence="1 3" id="KW-0808">Transferase</keyword>
<dbReference type="GO" id="GO:0002098">
    <property type="term" value="P:tRNA wobble uridine modification"/>
    <property type="evidence" value="ECO:0007669"/>
    <property type="project" value="InterPro"/>
</dbReference>
<dbReference type="InterPro" id="IPR005271">
    <property type="entry name" value="CmoA"/>
</dbReference>
<dbReference type="InterPro" id="IPR029063">
    <property type="entry name" value="SAM-dependent_MTases_sf"/>
</dbReference>
<comment type="catalytic activity">
    <reaction evidence="3">
        <text>prephenate + S-adenosyl-L-methionine = carboxy-S-adenosyl-L-methionine + 3-phenylpyruvate + H2O</text>
        <dbReference type="Rhea" id="RHEA:51692"/>
        <dbReference type="ChEBI" id="CHEBI:15377"/>
        <dbReference type="ChEBI" id="CHEBI:18005"/>
        <dbReference type="ChEBI" id="CHEBI:29934"/>
        <dbReference type="ChEBI" id="CHEBI:59789"/>
        <dbReference type="ChEBI" id="CHEBI:134278"/>
    </reaction>
</comment>
<dbReference type="Proteomes" id="UP000528457">
    <property type="component" value="Unassembled WGS sequence"/>
</dbReference>
<dbReference type="FunCoup" id="A0A7X0JWK0">
    <property type="interactions" value="61"/>
</dbReference>
<dbReference type="PANTHER" id="PTHR43861:SF2">
    <property type="entry name" value="CARBOXY-S-ADENOSYL-L-METHIONINE SYNTHASE"/>
    <property type="match status" value="1"/>
</dbReference>
<proteinExistence type="inferred from homology"/>
<evidence type="ECO:0000256" key="2">
    <source>
        <dbReference type="ARBA" id="ARBA00022691"/>
    </source>
</evidence>
<evidence type="ECO:0000256" key="3">
    <source>
        <dbReference type="HAMAP-Rule" id="MF_01589"/>
    </source>
</evidence>
<dbReference type="PANTHER" id="PTHR43861">
    <property type="entry name" value="TRANS-ACONITATE 2-METHYLTRANSFERASE-RELATED"/>
    <property type="match status" value="1"/>
</dbReference>
<feature type="binding site" evidence="3">
    <location>
        <begin position="130"/>
        <end position="131"/>
    </location>
    <ligand>
        <name>S-adenosyl-L-methionine</name>
        <dbReference type="ChEBI" id="CHEBI:59789"/>
    </ligand>
</feature>
<dbReference type="GO" id="GO:1904047">
    <property type="term" value="F:S-adenosyl-L-methionine binding"/>
    <property type="evidence" value="ECO:0007669"/>
    <property type="project" value="UniProtKB-UniRule"/>
</dbReference>